<evidence type="ECO:0000256" key="1">
    <source>
        <dbReference type="SAM" id="Phobius"/>
    </source>
</evidence>
<dbReference type="Proteomes" id="UP000318242">
    <property type="component" value="Unassembled WGS sequence"/>
</dbReference>
<comment type="caution">
    <text evidence="2">The sequence shown here is derived from an EMBL/GenBank/DDBJ whole genome shotgun (WGS) entry which is preliminary data.</text>
</comment>
<evidence type="ECO:0000313" key="3">
    <source>
        <dbReference type="Proteomes" id="UP000318242"/>
    </source>
</evidence>
<accession>A0A4Y3IM17</accession>
<organism evidence="2 3">
    <name type="scientific">Vibrio comitans NBRC 102076</name>
    <dbReference type="NCBI Taxonomy" id="1219078"/>
    <lineage>
        <taxon>Bacteria</taxon>
        <taxon>Pseudomonadati</taxon>
        <taxon>Pseudomonadota</taxon>
        <taxon>Gammaproteobacteria</taxon>
        <taxon>Vibrionales</taxon>
        <taxon>Vibrionaceae</taxon>
        <taxon>Vibrio</taxon>
    </lineage>
</organism>
<keyword evidence="1" id="KW-1133">Transmembrane helix</keyword>
<dbReference type="EMBL" id="BJLH01000004">
    <property type="protein sequence ID" value="GEA59760.1"/>
    <property type="molecule type" value="Genomic_DNA"/>
</dbReference>
<name>A0A4Y3IM17_9VIBR</name>
<evidence type="ECO:0008006" key="4">
    <source>
        <dbReference type="Google" id="ProtNLM"/>
    </source>
</evidence>
<keyword evidence="1" id="KW-0472">Membrane</keyword>
<evidence type="ECO:0000313" key="2">
    <source>
        <dbReference type="EMBL" id="GEA59760.1"/>
    </source>
</evidence>
<proteinExistence type="predicted"/>
<sequence>MLRFFGATFVAIVLLLTCSVGVYKAQGDTVNLYECANLQCRYTSEVLEDNYYIGLEDKGWVTLLMPDNHAVLSDELELQFMGFNPWVEGMSWMHWMLMLWVAYIAVTSVKYRMRYDILDVRYKMMQDELSDKLAELARYKGKQEF</sequence>
<feature type="transmembrane region" description="Helical" evidence="1">
    <location>
        <begin position="92"/>
        <end position="111"/>
    </location>
</feature>
<dbReference type="OrthoDB" id="9873951at2"/>
<protein>
    <recommendedName>
        <fullName evidence="4">Transmembrane protein</fullName>
    </recommendedName>
</protein>
<gene>
    <name evidence="2" type="ORF">VCO01S_09530</name>
</gene>
<reference evidence="2 3" key="1">
    <citation type="submission" date="2019-06" db="EMBL/GenBank/DDBJ databases">
        <title>Whole genome shotgun sequence of Vibrio comitans NBRC 102076.</title>
        <authorList>
            <person name="Hosoyama A."/>
            <person name="Uohara A."/>
            <person name="Ohji S."/>
            <person name="Ichikawa N."/>
        </authorList>
    </citation>
    <scope>NUCLEOTIDE SEQUENCE [LARGE SCALE GENOMIC DNA]</scope>
    <source>
        <strain evidence="2 3">NBRC 102076</strain>
    </source>
</reference>
<keyword evidence="1" id="KW-0812">Transmembrane</keyword>
<keyword evidence="3" id="KW-1185">Reference proteome</keyword>
<dbReference type="RefSeq" id="WP_141269859.1">
    <property type="nucleotide sequence ID" value="NZ_BJLH01000004.1"/>
</dbReference>
<dbReference type="AlphaFoldDB" id="A0A4Y3IM17"/>